<comment type="similarity">
    <text evidence="6">Belongs to the ferroportin (FP) (TC 2.A.100) family. SLC40A subfamily.</text>
</comment>
<evidence type="ECO:0000256" key="5">
    <source>
        <dbReference type="ARBA" id="ARBA00023136"/>
    </source>
</evidence>
<keyword evidence="2 6" id="KW-0813">Transport</keyword>
<protein>
    <recommendedName>
        <fullName evidence="6">Solute carrier family 40 member</fullName>
    </recommendedName>
</protein>
<evidence type="ECO:0000256" key="1">
    <source>
        <dbReference type="ARBA" id="ARBA00004141"/>
    </source>
</evidence>
<dbReference type="PANTHER" id="PTHR11660">
    <property type="entry name" value="SOLUTE CARRIER FAMILY 40 MEMBER"/>
    <property type="match status" value="1"/>
</dbReference>
<keyword evidence="6" id="KW-0406">Ion transport</keyword>
<accession>A0A4Y7KCY8</accession>
<dbReference type="GO" id="GO:0016020">
    <property type="term" value="C:membrane"/>
    <property type="evidence" value="ECO:0007669"/>
    <property type="project" value="UniProtKB-SubCell"/>
</dbReference>
<evidence type="ECO:0000313" key="7">
    <source>
        <dbReference type="EMBL" id="RZC71253.1"/>
    </source>
</evidence>
<comment type="caution">
    <text evidence="6">Lacks conserved residue(s) required for the propagation of feature annotation.</text>
</comment>
<name>A0A4Y7KCY8_PAPSO</name>
<evidence type="ECO:0000256" key="3">
    <source>
        <dbReference type="ARBA" id="ARBA00022692"/>
    </source>
</evidence>
<evidence type="ECO:0000256" key="4">
    <source>
        <dbReference type="ARBA" id="ARBA00022989"/>
    </source>
</evidence>
<dbReference type="InterPro" id="IPR009716">
    <property type="entry name" value="Ferroportin-1"/>
</dbReference>
<comment type="function">
    <text evidence="6">May be involved in iron transport and iron homeostasis.</text>
</comment>
<evidence type="ECO:0000313" key="8">
    <source>
        <dbReference type="Proteomes" id="UP000316621"/>
    </source>
</evidence>
<dbReference type="Proteomes" id="UP000316621">
    <property type="component" value="Chromosome 7"/>
</dbReference>
<dbReference type="GO" id="GO:0005381">
    <property type="term" value="F:iron ion transmembrane transporter activity"/>
    <property type="evidence" value="ECO:0007669"/>
    <property type="project" value="UniProtKB-UniRule"/>
</dbReference>
<keyword evidence="8" id="KW-1185">Reference proteome</keyword>
<dbReference type="PANTHER" id="PTHR11660:SF57">
    <property type="entry name" value="SOLUTE CARRIER FAMILY 40 MEMBER"/>
    <property type="match status" value="1"/>
</dbReference>
<feature type="transmembrane region" description="Helical" evidence="6">
    <location>
        <begin position="31"/>
        <end position="52"/>
    </location>
</feature>
<keyword evidence="5 6" id="KW-0472">Membrane</keyword>
<proteinExistence type="inferred from homology"/>
<comment type="subcellular location">
    <subcellularLocation>
        <location evidence="1 6">Membrane</location>
        <topology evidence="1 6">Multi-pass membrane protein</topology>
    </subcellularLocation>
</comment>
<dbReference type="EMBL" id="CM010721">
    <property type="protein sequence ID" value="RZC71253.1"/>
    <property type="molecule type" value="Genomic_DNA"/>
</dbReference>
<reference evidence="7 8" key="1">
    <citation type="journal article" date="2018" name="Science">
        <title>The opium poppy genome and morphinan production.</title>
        <authorList>
            <person name="Guo L."/>
            <person name="Winzer T."/>
            <person name="Yang X."/>
            <person name="Li Y."/>
            <person name="Ning Z."/>
            <person name="He Z."/>
            <person name="Teodor R."/>
            <person name="Lu Y."/>
            <person name="Bowser T.A."/>
            <person name="Graham I.A."/>
            <person name="Ye K."/>
        </authorList>
    </citation>
    <scope>NUCLEOTIDE SEQUENCE [LARGE SCALE GENOMIC DNA]</scope>
    <source>
        <strain evidence="8">cv. HN1</strain>
        <tissue evidence="7">Leaves</tissue>
    </source>
</reference>
<dbReference type="Gramene" id="RZC71253">
    <property type="protein sequence ID" value="RZC71253"/>
    <property type="gene ID" value="C5167_034511"/>
</dbReference>
<feature type="transmembrane region" description="Helical" evidence="6">
    <location>
        <begin position="61"/>
        <end position="84"/>
    </location>
</feature>
<sequence length="103" mass="11127">MIERLLFLLPPPPPPGYFIPAPTSYSHVLRLWLLTQNLSFIVAGVTVTWLLVHSGLRLSGFALLISLVVLTNVSGAIGTLSTLAGTILVEREWVIVIANGEPP</sequence>
<dbReference type="Pfam" id="PF06963">
    <property type="entry name" value="FPN1"/>
    <property type="match status" value="1"/>
</dbReference>
<evidence type="ECO:0000256" key="6">
    <source>
        <dbReference type="RuleBase" id="RU365065"/>
    </source>
</evidence>
<keyword evidence="3 6" id="KW-0812">Transmembrane</keyword>
<gene>
    <name evidence="7" type="ORF">C5167_034511</name>
</gene>
<keyword evidence="4 6" id="KW-1133">Transmembrane helix</keyword>
<evidence type="ECO:0000256" key="2">
    <source>
        <dbReference type="ARBA" id="ARBA00022448"/>
    </source>
</evidence>
<dbReference type="AlphaFoldDB" id="A0A4Y7KCY8"/>
<organism evidence="7 8">
    <name type="scientific">Papaver somniferum</name>
    <name type="common">Opium poppy</name>
    <dbReference type="NCBI Taxonomy" id="3469"/>
    <lineage>
        <taxon>Eukaryota</taxon>
        <taxon>Viridiplantae</taxon>
        <taxon>Streptophyta</taxon>
        <taxon>Embryophyta</taxon>
        <taxon>Tracheophyta</taxon>
        <taxon>Spermatophyta</taxon>
        <taxon>Magnoliopsida</taxon>
        <taxon>Ranunculales</taxon>
        <taxon>Papaveraceae</taxon>
        <taxon>Papaveroideae</taxon>
        <taxon>Papaver</taxon>
    </lineage>
</organism>